<feature type="transmembrane region" description="Helical" evidence="1">
    <location>
        <begin position="44"/>
        <end position="65"/>
    </location>
</feature>
<keyword evidence="1" id="KW-0472">Membrane</keyword>
<accession>A0A2R4X1I6</accession>
<keyword evidence="1" id="KW-1133">Transmembrane helix</keyword>
<keyword evidence="3" id="KW-1185">Reference proteome</keyword>
<gene>
    <name evidence="2" type="ORF">HARCEL1_08065</name>
</gene>
<evidence type="ECO:0000313" key="3">
    <source>
        <dbReference type="Proteomes" id="UP000244727"/>
    </source>
</evidence>
<evidence type="ECO:0008006" key="4">
    <source>
        <dbReference type="Google" id="ProtNLM"/>
    </source>
</evidence>
<feature type="transmembrane region" description="Helical" evidence="1">
    <location>
        <begin position="20"/>
        <end position="38"/>
    </location>
</feature>
<feature type="transmembrane region" description="Helical" evidence="1">
    <location>
        <begin position="119"/>
        <end position="139"/>
    </location>
</feature>
<keyword evidence="1" id="KW-0812">Transmembrane</keyword>
<proteinExistence type="predicted"/>
<name>A0A2R4X1I6_9EURY</name>
<feature type="transmembrane region" description="Helical" evidence="1">
    <location>
        <begin position="151"/>
        <end position="173"/>
    </location>
</feature>
<dbReference type="EMBL" id="CP028858">
    <property type="protein sequence ID" value="AWB27667.1"/>
    <property type="molecule type" value="Genomic_DNA"/>
</dbReference>
<sequence>MSRWRQVGRLLVGASWGQRVVVIGAVVVYATLAVVDPATARSSAAGGIALFGRMASLVVASLLLANALGHALPEDRVAATLGAAAGTRGVVLAGLLGGLLPGGPYAVYPIVERVGDRGASAPAVVALLVGYSAIGVGRVPFGLGVFGPRIVLARLAIGVVGTVGVAVVLAAVWPD</sequence>
<protein>
    <recommendedName>
        <fullName evidence="4">Permease</fullName>
    </recommendedName>
</protein>
<dbReference type="RefSeq" id="WP_108382179.1">
    <property type="nucleotide sequence ID" value="NZ_CP028858.1"/>
</dbReference>
<dbReference type="GeneID" id="36512454"/>
<dbReference type="KEGG" id="harc:HARCEL1_08065"/>
<evidence type="ECO:0000313" key="2">
    <source>
        <dbReference type="EMBL" id="AWB27667.1"/>
    </source>
</evidence>
<dbReference type="Proteomes" id="UP000244727">
    <property type="component" value="Chromosome"/>
</dbReference>
<reference evidence="2 3" key="1">
    <citation type="submission" date="2018-04" db="EMBL/GenBank/DDBJ databases">
        <title>Halococcoides cellulosivorans gen. nov., sp. nov., an extremely halophilic cellulose-utilizing haloarchaeon from hypersaline lakes.</title>
        <authorList>
            <person name="Sorokin D.Y."/>
            <person name="Toshchakov S.V."/>
            <person name="Samarov N.I."/>
            <person name="Korzhenkov A."/>
            <person name="Kublanov I.V."/>
        </authorList>
    </citation>
    <scope>NUCLEOTIDE SEQUENCE [LARGE SCALE GENOMIC DNA]</scope>
    <source>
        <strain evidence="2 3">HArcel1</strain>
    </source>
</reference>
<evidence type="ECO:0000256" key="1">
    <source>
        <dbReference type="SAM" id="Phobius"/>
    </source>
</evidence>
<dbReference type="AlphaFoldDB" id="A0A2R4X1I6"/>
<organism evidence="2 3">
    <name type="scientific">Halococcoides cellulosivorans</name>
    <dbReference type="NCBI Taxonomy" id="1679096"/>
    <lineage>
        <taxon>Archaea</taxon>
        <taxon>Methanobacteriati</taxon>
        <taxon>Methanobacteriota</taxon>
        <taxon>Stenosarchaea group</taxon>
        <taxon>Halobacteria</taxon>
        <taxon>Halobacteriales</taxon>
        <taxon>Haloarculaceae</taxon>
        <taxon>Halococcoides</taxon>
    </lineage>
</organism>